<evidence type="ECO:0000259" key="1">
    <source>
        <dbReference type="Pfam" id="PF08388"/>
    </source>
</evidence>
<protein>
    <submittedName>
        <fullName evidence="2">Maturase</fullName>
    </submittedName>
</protein>
<accession>A0A929FCR5</accession>
<dbReference type="InterPro" id="IPR013597">
    <property type="entry name" value="Mat_intron_G2"/>
</dbReference>
<dbReference type="AlphaFoldDB" id="A0A929FCR5"/>
<name>A0A929FCR5_LEPEC</name>
<dbReference type="EMBL" id="JADEXP010000333">
    <property type="protein sequence ID" value="MBE9069863.1"/>
    <property type="molecule type" value="Genomic_DNA"/>
</dbReference>
<organism evidence="2 3">
    <name type="scientific">Leptolyngbya cf. ectocarpi LEGE 11479</name>
    <dbReference type="NCBI Taxonomy" id="1828722"/>
    <lineage>
        <taxon>Bacteria</taxon>
        <taxon>Bacillati</taxon>
        <taxon>Cyanobacteriota</taxon>
        <taxon>Cyanophyceae</taxon>
        <taxon>Leptolyngbyales</taxon>
        <taxon>Leptolyngbyaceae</taxon>
        <taxon>Leptolyngbya group</taxon>
        <taxon>Leptolyngbya</taxon>
    </lineage>
</organism>
<evidence type="ECO:0000313" key="3">
    <source>
        <dbReference type="Proteomes" id="UP000615026"/>
    </source>
</evidence>
<comment type="caution">
    <text evidence="2">The sequence shown here is derived from an EMBL/GenBank/DDBJ whole genome shotgun (WGS) entry which is preliminary data.</text>
</comment>
<feature type="domain" description="Group II intron maturase-specific" evidence="1">
    <location>
        <begin position="67"/>
        <end position="135"/>
    </location>
</feature>
<evidence type="ECO:0000313" key="2">
    <source>
        <dbReference type="EMBL" id="MBE9069863.1"/>
    </source>
</evidence>
<dbReference type="Pfam" id="PF08388">
    <property type="entry name" value="GIIM"/>
    <property type="match status" value="1"/>
</dbReference>
<reference evidence="2" key="1">
    <citation type="submission" date="2020-10" db="EMBL/GenBank/DDBJ databases">
        <authorList>
            <person name="Castelo-Branco R."/>
            <person name="Eusebio N."/>
            <person name="Adriana R."/>
            <person name="Vieira A."/>
            <person name="Brugerolle De Fraissinette N."/>
            <person name="Rezende De Castro R."/>
            <person name="Schneider M.P."/>
            <person name="Vasconcelos V."/>
            <person name="Leao P.N."/>
        </authorList>
    </citation>
    <scope>NUCLEOTIDE SEQUENCE</scope>
    <source>
        <strain evidence="2">LEGE 11479</strain>
    </source>
</reference>
<gene>
    <name evidence="2" type="ORF">IQ260_24790</name>
</gene>
<proteinExistence type="predicted"/>
<dbReference type="Proteomes" id="UP000615026">
    <property type="component" value="Unassembled WGS sequence"/>
</dbReference>
<keyword evidence="3" id="KW-1185">Reference proteome</keyword>
<sequence length="197" mass="23546">MTLLVILVKSMRAGKRVMAKISRYLTQKLRLKVNRQKSQVVNVHALEYLGFKFKGIRVYWSDKAFADFKHRLKGLTARSWRVSMEYRLERINQYLRGWMGYFGISQYYHPIPELDGWLRRRIRMCYWKQWRRPRTRISKLLALGTDKGHAIRTGISRRGYWHLSRTLATQSGMTNEWLAQQGLSSIRDLWMKAQGYV</sequence>